<dbReference type="EMBL" id="QGKW02001940">
    <property type="protein sequence ID" value="KAF2555876.1"/>
    <property type="molecule type" value="Genomic_DNA"/>
</dbReference>
<proteinExistence type="predicted"/>
<dbReference type="AlphaFoldDB" id="A0A8S9HH06"/>
<organism evidence="1 2">
    <name type="scientific">Brassica cretica</name>
    <name type="common">Mustard</name>
    <dbReference type="NCBI Taxonomy" id="69181"/>
    <lineage>
        <taxon>Eukaryota</taxon>
        <taxon>Viridiplantae</taxon>
        <taxon>Streptophyta</taxon>
        <taxon>Embryophyta</taxon>
        <taxon>Tracheophyta</taxon>
        <taxon>Spermatophyta</taxon>
        <taxon>Magnoliopsida</taxon>
        <taxon>eudicotyledons</taxon>
        <taxon>Gunneridae</taxon>
        <taxon>Pentapetalae</taxon>
        <taxon>rosids</taxon>
        <taxon>malvids</taxon>
        <taxon>Brassicales</taxon>
        <taxon>Brassicaceae</taxon>
        <taxon>Brassiceae</taxon>
        <taxon>Brassica</taxon>
    </lineage>
</organism>
<gene>
    <name evidence="1" type="ORF">F2Q68_00018138</name>
</gene>
<comment type="caution">
    <text evidence="1">The sequence shown here is derived from an EMBL/GenBank/DDBJ whole genome shotgun (WGS) entry which is preliminary data.</text>
</comment>
<reference evidence="1" key="1">
    <citation type="submission" date="2019-12" db="EMBL/GenBank/DDBJ databases">
        <title>Genome sequencing and annotation of Brassica cretica.</title>
        <authorList>
            <person name="Studholme D.J."/>
            <person name="Sarris P.F."/>
        </authorList>
    </citation>
    <scope>NUCLEOTIDE SEQUENCE</scope>
    <source>
        <strain evidence="1">PFS-001/15</strain>
        <tissue evidence="1">Leaf</tissue>
    </source>
</reference>
<name>A0A8S9HH06_BRACR</name>
<evidence type="ECO:0000313" key="1">
    <source>
        <dbReference type="EMBL" id="KAF2555876.1"/>
    </source>
</evidence>
<accession>A0A8S9HH06</accession>
<sequence>MPFTRTSGGKEVAAVTSATRIRFALGGTIYNAWVPGKEVGIYILIEKKIHSKLITLLVKSSALREEVPGLRLSSGRWI</sequence>
<protein>
    <submittedName>
        <fullName evidence="1">Uncharacterized protein</fullName>
    </submittedName>
</protein>
<evidence type="ECO:0000313" key="2">
    <source>
        <dbReference type="Proteomes" id="UP000712281"/>
    </source>
</evidence>
<dbReference type="Proteomes" id="UP000712281">
    <property type="component" value="Unassembled WGS sequence"/>
</dbReference>